<dbReference type="PROSITE" id="PS51257">
    <property type="entry name" value="PROKAR_LIPOPROTEIN"/>
    <property type="match status" value="1"/>
</dbReference>
<evidence type="ECO:0000313" key="2">
    <source>
        <dbReference type="EMBL" id="MCW8037797.1"/>
    </source>
</evidence>
<name>A0ABT3NE09_9GAMM</name>
<proteinExistence type="predicted"/>
<reference evidence="2 3" key="1">
    <citation type="submission" date="2022-11" db="EMBL/GenBank/DDBJ databases">
        <title>Acinetobacter entericus sp. nov., isolated from the gut of the plastic-eating larvae of the Coleoptera insect Zophobas atratus.</title>
        <authorList>
            <person name="Dong X."/>
            <person name="Yang Y."/>
        </authorList>
    </citation>
    <scope>NUCLEOTIDE SEQUENCE [LARGE SCALE GENOMIC DNA]</scope>
    <source>
        <strain evidence="2 3">BIT-DXN8</strain>
    </source>
</reference>
<protein>
    <submittedName>
        <fullName evidence="2">Uncharacterized protein</fullName>
    </submittedName>
</protein>
<feature type="signal peptide" evidence="1">
    <location>
        <begin position="1"/>
        <end position="21"/>
    </location>
</feature>
<feature type="chain" id="PRO_5045760376" evidence="1">
    <location>
        <begin position="22"/>
        <end position="145"/>
    </location>
</feature>
<comment type="caution">
    <text evidence="2">The sequence shown here is derived from an EMBL/GenBank/DDBJ whole genome shotgun (WGS) entry which is preliminary data.</text>
</comment>
<organism evidence="2 3">
    <name type="scientific">Acinetobacter entericus</name>
    <dbReference type="NCBI Taxonomy" id="2989714"/>
    <lineage>
        <taxon>Bacteria</taxon>
        <taxon>Pseudomonadati</taxon>
        <taxon>Pseudomonadota</taxon>
        <taxon>Gammaproteobacteria</taxon>
        <taxon>Moraxellales</taxon>
        <taxon>Moraxellaceae</taxon>
        <taxon>Acinetobacter</taxon>
    </lineage>
</organism>
<gene>
    <name evidence="2" type="ORF">OKC24_01135</name>
</gene>
<evidence type="ECO:0000313" key="3">
    <source>
        <dbReference type="Proteomes" id="UP001209682"/>
    </source>
</evidence>
<dbReference type="EMBL" id="JAPEQW010000001">
    <property type="protein sequence ID" value="MCW8037797.1"/>
    <property type="molecule type" value="Genomic_DNA"/>
</dbReference>
<sequence>MHMKIIYKTLALGLTAITLTACQSAPRAYNGQSGYQIESQTADSATLAYTLAGRQNQQLDANKLQRACQKVLGINKTFKLSILSINEIANPAAAQTEQFGRQIGNSRASFGLSNTPDLRNSDNLGAQQALDARPATLRVVRYTCS</sequence>
<keyword evidence="3" id="KW-1185">Reference proteome</keyword>
<evidence type="ECO:0000256" key="1">
    <source>
        <dbReference type="SAM" id="SignalP"/>
    </source>
</evidence>
<dbReference type="Proteomes" id="UP001209682">
    <property type="component" value="Unassembled WGS sequence"/>
</dbReference>
<keyword evidence="1" id="KW-0732">Signal</keyword>
<accession>A0ABT3NE09</accession>